<organism evidence="1 2">
    <name type="scientific">Seminavis robusta</name>
    <dbReference type="NCBI Taxonomy" id="568900"/>
    <lineage>
        <taxon>Eukaryota</taxon>
        <taxon>Sar</taxon>
        <taxon>Stramenopiles</taxon>
        <taxon>Ochrophyta</taxon>
        <taxon>Bacillariophyta</taxon>
        <taxon>Bacillariophyceae</taxon>
        <taxon>Bacillariophycidae</taxon>
        <taxon>Naviculales</taxon>
        <taxon>Naviculaceae</taxon>
        <taxon>Seminavis</taxon>
    </lineage>
</organism>
<accession>A0A9N8ES28</accession>
<comment type="caution">
    <text evidence="1">The sequence shown here is derived from an EMBL/GenBank/DDBJ whole genome shotgun (WGS) entry which is preliminary data.</text>
</comment>
<proteinExistence type="predicted"/>
<dbReference type="AlphaFoldDB" id="A0A9N8ES28"/>
<dbReference type="Proteomes" id="UP001153069">
    <property type="component" value="Unassembled WGS sequence"/>
</dbReference>
<evidence type="ECO:0000313" key="2">
    <source>
        <dbReference type="Proteomes" id="UP001153069"/>
    </source>
</evidence>
<dbReference type="EMBL" id="CAICTM010001524">
    <property type="protein sequence ID" value="CAB9524344.1"/>
    <property type="molecule type" value="Genomic_DNA"/>
</dbReference>
<name>A0A9N8ES28_9STRA</name>
<sequence length="409" mass="46377">MSEDLPGTDAVPSVGTAHADDAAAATNRNGKSAQRPNNNNYNNNLVHLQAEEEQSTLMLRTMLERKDLHDTKMTGSDGATVTANLCVMVDGSDWFCKESKIDSTKKDFTFGDYQSTVLKNVVRMVYLGDCILPPPDYDEGTTQEGTMKWCEEAVSTCKAYEFFGIHNINVGNHIDSTVREILHDTPHLAPTLLDTCHRHARPPAEFEEEDEPILQVRVWDMVLECVTKEKIDIVFCSDGGCFQGLSRVVMEKLVSNQDIDAYYRFKLLKAWDDANNRDGSLSREIREMAKGIPIDQINPSLVQSDVQPSGYYSDNQMLEAWKELALIWSRKRRRKYSQRQGVGVPLFCWGKRDLSKLGDWAAYGIILLDLQCDQRQQNQNNDQQKTHKSNHFDSSCIIFMVPVPRRTPS</sequence>
<evidence type="ECO:0000313" key="1">
    <source>
        <dbReference type="EMBL" id="CAB9524344.1"/>
    </source>
</evidence>
<protein>
    <submittedName>
        <fullName evidence="1">Uncharacterized protein</fullName>
    </submittedName>
</protein>
<reference evidence="1" key="1">
    <citation type="submission" date="2020-06" db="EMBL/GenBank/DDBJ databases">
        <authorList>
            <consortium name="Plant Systems Biology data submission"/>
        </authorList>
    </citation>
    <scope>NUCLEOTIDE SEQUENCE</scope>
    <source>
        <strain evidence="1">D6</strain>
    </source>
</reference>
<keyword evidence="2" id="KW-1185">Reference proteome</keyword>
<gene>
    <name evidence="1" type="ORF">SEMRO_1526_G279760.1</name>
</gene>